<dbReference type="EMBL" id="JAUBDI010000012">
    <property type="protein sequence ID" value="MDW0114054.1"/>
    <property type="molecule type" value="Genomic_DNA"/>
</dbReference>
<feature type="coiled-coil region" evidence="1">
    <location>
        <begin position="15"/>
        <end position="42"/>
    </location>
</feature>
<dbReference type="Proteomes" id="UP001282284">
    <property type="component" value="Unassembled WGS sequence"/>
</dbReference>
<dbReference type="RefSeq" id="WP_317944822.1">
    <property type="nucleotide sequence ID" value="NZ_JAUBDI010000012.1"/>
</dbReference>
<protein>
    <submittedName>
        <fullName evidence="2">Uncharacterized protein</fullName>
    </submittedName>
</protein>
<organism evidence="2 3">
    <name type="scientific">Sporosarcina saromensis</name>
    <dbReference type="NCBI Taxonomy" id="359365"/>
    <lineage>
        <taxon>Bacteria</taxon>
        <taxon>Bacillati</taxon>
        <taxon>Bacillota</taxon>
        <taxon>Bacilli</taxon>
        <taxon>Bacillales</taxon>
        <taxon>Caryophanaceae</taxon>
        <taxon>Sporosarcina</taxon>
    </lineage>
</organism>
<gene>
    <name evidence="2" type="ORF">QT711_12730</name>
</gene>
<reference evidence="2 3" key="1">
    <citation type="submission" date="2023-06" db="EMBL/GenBank/DDBJ databases">
        <title>Sporosarcina sp. nov., isolated from Korean traditional fermented seafood 'Jeotgal'.</title>
        <authorList>
            <person name="Yang A.I."/>
            <person name="Shin N.-R."/>
        </authorList>
    </citation>
    <scope>NUCLEOTIDE SEQUENCE [LARGE SCALE GENOMIC DNA]</scope>
    <source>
        <strain evidence="2 3">KCTC13119</strain>
    </source>
</reference>
<evidence type="ECO:0000256" key="1">
    <source>
        <dbReference type="SAM" id="Coils"/>
    </source>
</evidence>
<keyword evidence="1" id="KW-0175">Coiled coil</keyword>
<accession>A0ABU4GAP3</accession>
<evidence type="ECO:0000313" key="3">
    <source>
        <dbReference type="Proteomes" id="UP001282284"/>
    </source>
</evidence>
<keyword evidence="3" id="KW-1185">Reference proteome</keyword>
<name>A0ABU4GAP3_9BACL</name>
<evidence type="ECO:0000313" key="2">
    <source>
        <dbReference type="EMBL" id="MDW0114054.1"/>
    </source>
</evidence>
<comment type="caution">
    <text evidence="2">The sequence shown here is derived from an EMBL/GenBank/DDBJ whole genome shotgun (WGS) entry which is preliminary data.</text>
</comment>
<sequence length="54" mass="6397">MTSVEKQLFRLELQVGQLITIIANLNERVMHLEEKVQQQKVISIQARRDKQKVH</sequence>
<proteinExistence type="predicted"/>